<dbReference type="EMBL" id="BTGU01001447">
    <property type="protein sequence ID" value="GMN23266.1"/>
    <property type="molecule type" value="Genomic_DNA"/>
</dbReference>
<evidence type="ECO:0000313" key="5">
    <source>
        <dbReference type="Proteomes" id="UP001187192"/>
    </source>
</evidence>
<dbReference type="Proteomes" id="UP001187192">
    <property type="component" value="Unassembled WGS sequence"/>
</dbReference>
<keyword evidence="5" id="KW-1185">Reference proteome</keyword>
<sequence length="84" mass="9334">MPTSTGRSPVNKLCDKVSKVDKEESRKISLGILPSNLLCDTSSSNNWVRFPMDEGIFPDSSFHSKYITCSFLSFPEESGMTPVK</sequence>
<dbReference type="AlphaFoldDB" id="A0AA87Z7X9"/>
<dbReference type="EMBL" id="BTGU01001521">
    <property type="protein sequence ID" value="GMN24796.1"/>
    <property type="molecule type" value="Genomic_DNA"/>
</dbReference>
<evidence type="ECO:0000313" key="2">
    <source>
        <dbReference type="EMBL" id="GMN23279.1"/>
    </source>
</evidence>
<comment type="caution">
    <text evidence="1">The sequence shown here is derived from an EMBL/GenBank/DDBJ whole genome shotgun (WGS) entry which is preliminary data.</text>
</comment>
<gene>
    <name evidence="1" type="ORF">TIFTF001_040429</name>
    <name evidence="2" type="ORF">TIFTF001_040430</name>
    <name evidence="3" type="ORF">TIFTF001_040620</name>
    <name evidence="4" type="ORF">TIFTF001_040621</name>
</gene>
<evidence type="ECO:0000313" key="3">
    <source>
        <dbReference type="EMBL" id="GMN24784.1"/>
    </source>
</evidence>
<proteinExistence type="predicted"/>
<dbReference type="EMBL" id="BTGU01001520">
    <property type="protein sequence ID" value="GMN24784.1"/>
    <property type="molecule type" value="Genomic_DNA"/>
</dbReference>
<evidence type="ECO:0000313" key="1">
    <source>
        <dbReference type="EMBL" id="GMN23266.1"/>
    </source>
</evidence>
<evidence type="ECO:0000313" key="4">
    <source>
        <dbReference type="EMBL" id="GMN24796.1"/>
    </source>
</evidence>
<protein>
    <submittedName>
        <fullName evidence="1">Uncharacterized protein</fullName>
    </submittedName>
</protein>
<accession>A0AA87Z7X9</accession>
<name>A0AA87Z7X9_FICCA</name>
<dbReference type="EMBL" id="BTGU01001448">
    <property type="protein sequence ID" value="GMN23279.1"/>
    <property type="molecule type" value="Genomic_DNA"/>
</dbReference>
<reference evidence="1" key="1">
    <citation type="submission" date="2023-07" db="EMBL/GenBank/DDBJ databases">
        <title>draft genome sequence of fig (Ficus carica).</title>
        <authorList>
            <person name="Takahashi T."/>
            <person name="Nishimura K."/>
        </authorList>
    </citation>
    <scope>NUCLEOTIDE SEQUENCE</scope>
</reference>
<organism evidence="1 5">
    <name type="scientific">Ficus carica</name>
    <name type="common">Common fig</name>
    <dbReference type="NCBI Taxonomy" id="3494"/>
    <lineage>
        <taxon>Eukaryota</taxon>
        <taxon>Viridiplantae</taxon>
        <taxon>Streptophyta</taxon>
        <taxon>Embryophyta</taxon>
        <taxon>Tracheophyta</taxon>
        <taxon>Spermatophyta</taxon>
        <taxon>Magnoliopsida</taxon>
        <taxon>eudicotyledons</taxon>
        <taxon>Gunneridae</taxon>
        <taxon>Pentapetalae</taxon>
        <taxon>rosids</taxon>
        <taxon>fabids</taxon>
        <taxon>Rosales</taxon>
        <taxon>Moraceae</taxon>
        <taxon>Ficeae</taxon>
        <taxon>Ficus</taxon>
    </lineage>
</organism>